<evidence type="ECO:0000313" key="2">
    <source>
        <dbReference type="Proteomes" id="UP000504640"/>
    </source>
</evidence>
<accession>A0A6J3FKP7</accession>
<dbReference type="Proteomes" id="UP000504640">
    <property type="component" value="Unplaced"/>
</dbReference>
<evidence type="ECO:0000256" key="1">
    <source>
        <dbReference type="SAM" id="MobiDB-lite"/>
    </source>
</evidence>
<sequence length="139" mass="14195">MGTGDERRQGPGSRAVPAAARLRAREGDGVRVDDPRPQSDGGAQEPPQPPRAESAKPRCQLRTPGPCRGPRGAGQRERSPGAPPSAGREGVFPAPGAWPARPAPSAGRSPPPVTSSPVAQVHPGPLPRAAPEHEVGGSL</sequence>
<feature type="region of interest" description="Disordered" evidence="1">
    <location>
        <begin position="1"/>
        <end position="139"/>
    </location>
</feature>
<name>A0A6J3FKP7_SAPAP</name>
<feature type="compositionally biased region" description="Basic and acidic residues" evidence="1">
    <location>
        <begin position="23"/>
        <end position="37"/>
    </location>
</feature>
<dbReference type="AlphaFoldDB" id="A0A6J3FKP7"/>
<protein>
    <submittedName>
        <fullName evidence="3">Uncharacterized protein LOC116531320</fullName>
    </submittedName>
</protein>
<proteinExistence type="predicted"/>
<organism evidence="2 3">
    <name type="scientific">Sapajus apella</name>
    <name type="common">Brown-capped capuchin</name>
    <name type="synonym">Cebus apella</name>
    <dbReference type="NCBI Taxonomy" id="9515"/>
    <lineage>
        <taxon>Eukaryota</taxon>
        <taxon>Metazoa</taxon>
        <taxon>Chordata</taxon>
        <taxon>Craniata</taxon>
        <taxon>Vertebrata</taxon>
        <taxon>Euteleostomi</taxon>
        <taxon>Mammalia</taxon>
        <taxon>Eutheria</taxon>
        <taxon>Euarchontoglires</taxon>
        <taxon>Primates</taxon>
        <taxon>Haplorrhini</taxon>
        <taxon>Platyrrhini</taxon>
        <taxon>Cebidae</taxon>
        <taxon>Cebinae</taxon>
        <taxon>Sapajus</taxon>
    </lineage>
</organism>
<feature type="compositionally biased region" description="Basic and acidic residues" evidence="1">
    <location>
        <begin position="130"/>
        <end position="139"/>
    </location>
</feature>
<keyword evidence="2" id="KW-1185">Reference proteome</keyword>
<evidence type="ECO:0000313" key="3">
    <source>
        <dbReference type="RefSeq" id="XP_032105937.1"/>
    </source>
</evidence>
<gene>
    <name evidence="3" type="primary">LOC116531320</name>
</gene>
<dbReference type="GeneID" id="116531320"/>
<dbReference type="RefSeq" id="XP_032105937.1">
    <property type="nucleotide sequence ID" value="XM_032250046.1"/>
</dbReference>
<feature type="compositionally biased region" description="Low complexity" evidence="1">
    <location>
        <begin position="93"/>
        <end position="108"/>
    </location>
</feature>
<reference evidence="3" key="1">
    <citation type="submission" date="2025-08" db="UniProtKB">
        <authorList>
            <consortium name="RefSeq"/>
        </authorList>
    </citation>
    <scope>IDENTIFICATION</scope>
    <source>
        <tissue evidence="3">Blood</tissue>
    </source>
</reference>